<evidence type="ECO:0000256" key="5">
    <source>
        <dbReference type="SAM" id="Phobius"/>
    </source>
</evidence>
<comment type="similarity">
    <text evidence="1">Belongs to the glycosyltransferase 28 family.</text>
</comment>
<evidence type="ECO:0000256" key="1">
    <source>
        <dbReference type="ARBA" id="ARBA00006962"/>
    </source>
</evidence>
<evidence type="ECO:0000313" key="8">
    <source>
        <dbReference type="Proteomes" id="UP000305778"/>
    </source>
</evidence>
<proteinExistence type="inferred from homology"/>
<dbReference type="PANTHER" id="PTHR43025:SF3">
    <property type="entry name" value="MONOGALACTOSYLDIACYLGLYCEROL SYNTHASE 1, CHLOROPLASTIC"/>
    <property type="match status" value="1"/>
</dbReference>
<accession>A0A4U0SCY6</accession>
<protein>
    <submittedName>
        <fullName evidence="7">Glycosyltransferase</fullName>
    </submittedName>
</protein>
<dbReference type="InterPro" id="IPR009695">
    <property type="entry name" value="Diacylglyc_glucosyltr_N"/>
</dbReference>
<dbReference type="AlphaFoldDB" id="A0A4U0SCY6"/>
<keyword evidence="3 7" id="KW-0808">Transferase</keyword>
<dbReference type="InterPro" id="IPR050519">
    <property type="entry name" value="Glycosyltransf_28_UgtP"/>
</dbReference>
<dbReference type="SUPFAM" id="SSF53756">
    <property type="entry name" value="UDP-Glycosyltransferase/glycogen phosphorylase"/>
    <property type="match status" value="1"/>
</dbReference>
<dbReference type="GO" id="GO:0016020">
    <property type="term" value="C:membrane"/>
    <property type="evidence" value="ECO:0007669"/>
    <property type="project" value="GOC"/>
</dbReference>
<feature type="domain" description="Diacylglycerol glucosyltransferase N-terminal" evidence="6">
    <location>
        <begin position="38"/>
        <end position="185"/>
    </location>
</feature>
<dbReference type="GO" id="GO:0016758">
    <property type="term" value="F:hexosyltransferase activity"/>
    <property type="evidence" value="ECO:0007669"/>
    <property type="project" value="InterPro"/>
</dbReference>
<dbReference type="Pfam" id="PF06925">
    <property type="entry name" value="MGDG_synth"/>
    <property type="match status" value="1"/>
</dbReference>
<comment type="caution">
    <text evidence="7">The sequence shown here is derived from an EMBL/GenBank/DDBJ whole genome shotgun (WGS) entry which is preliminary data.</text>
</comment>
<dbReference type="EMBL" id="SUMC01000035">
    <property type="protein sequence ID" value="TKA06713.1"/>
    <property type="molecule type" value="Genomic_DNA"/>
</dbReference>
<name>A0A4U0SCY6_9ACTN</name>
<sequence>MAHALPPSAATRHSPGHGPGTQRIVIISASVGAGHDGAAAELARRLTASGFVVDRHDFLDFLPAGLGKMISGSYHRLLTVAPSGYQRIYAATEHAGRPGPAVRAMFRSTERRMLRAITPDTRAVVCTYPGASQVVGALRLRGRLTIPTFTYLTDFSVHALWVAPGIDTHLAAHAIPAGQAHAQGAAGVTVTGPVADPRFAPATPAQRQAARERFALPAHAPLALLVAGSWGVGPVRQAAAEIRDSGAAAPVVVCGRNEALADQLRSDGIEHVHGWTQDMPGLMHACDVLVQNAGGLTSLEALASGLPVASYRCIPGHGQTNAAALDEAGLAVWIREAGQLAAVLTELLDGPRGQAQREAGLALHQSHPGPAETIAAAADDLTTTPSGQGRRPARRRIRTLAATAAATLSLGIGAPVGFAYVHHGETAVRHSAIIEKIEGVGH</sequence>
<evidence type="ECO:0000259" key="6">
    <source>
        <dbReference type="Pfam" id="PF06925"/>
    </source>
</evidence>
<dbReference type="GO" id="GO:0009247">
    <property type="term" value="P:glycolipid biosynthetic process"/>
    <property type="evidence" value="ECO:0007669"/>
    <property type="project" value="InterPro"/>
</dbReference>
<evidence type="ECO:0000256" key="2">
    <source>
        <dbReference type="ARBA" id="ARBA00022676"/>
    </source>
</evidence>
<keyword evidence="5" id="KW-0812">Transmembrane</keyword>
<evidence type="ECO:0000256" key="4">
    <source>
        <dbReference type="SAM" id="MobiDB-lite"/>
    </source>
</evidence>
<organism evidence="7 8">
    <name type="scientific">Actinacidiphila oryziradicis</name>
    <dbReference type="NCBI Taxonomy" id="2571141"/>
    <lineage>
        <taxon>Bacteria</taxon>
        <taxon>Bacillati</taxon>
        <taxon>Actinomycetota</taxon>
        <taxon>Actinomycetes</taxon>
        <taxon>Kitasatosporales</taxon>
        <taxon>Streptomycetaceae</taxon>
        <taxon>Actinacidiphila</taxon>
    </lineage>
</organism>
<evidence type="ECO:0000256" key="3">
    <source>
        <dbReference type="ARBA" id="ARBA00022679"/>
    </source>
</evidence>
<evidence type="ECO:0000313" key="7">
    <source>
        <dbReference type="EMBL" id="TKA06713.1"/>
    </source>
</evidence>
<gene>
    <name evidence="7" type="ORF">FCI23_30290</name>
</gene>
<keyword evidence="5" id="KW-0472">Membrane</keyword>
<dbReference type="PANTHER" id="PTHR43025">
    <property type="entry name" value="MONOGALACTOSYLDIACYLGLYCEROL SYNTHASE"/>
    <property type="match status" value="1"/>
</dbReference>
<feature type="transmembrane region" description="Helical" evidence="5">
    <location>
        <begin position="400"/>
        <end position="421"/>
    </location>
</feature>
<dbReference type="Gene3D" id="3.40.50.2000">
    <property type="entry name" value="Glycogen Phosphorylase B"/>
    <property type="match status" value="1"/>
</dbReference>
<feature type="region of interest" description="Disordered" evidence="4">
    <location>
        <begin position="1"/>
        <end position="21"/>
    </location>
</feature>
<dbReference type="OrthoDB" id="9810950at2"/>
<dbReference type="Pfam" id="PF13692">
    <property type="entry name" value="Glyco_trans_1_4"/>
    <property type="match status" value="1"/>
</dbReference>
<keyword evidence="5" id="KW-1133">Transmembrane helix</keyword>
<keyword evidence="8" id="KW-1185">Reference proteome</keyword>
<keyword evidence="2" id="KW-0328">Glycosyltransferase</keyword>
<dbReference type="Proteomes" id="UP000305778">
    <property type="component" value="Unassembled WGS sequence"/>
</dbReference>
<reference evidence="7 8" key="1">
    <citation type="submission" date="2019-04" db="EMBL/GenBank/DDBJ databases">
        <title>Streptomyces oryziradicis sp. nov., a novel actinomycete isolated from rhizosphere soil of rice (Oryza sativa L.).</title>
        <authorList>
            <person name="Li C."/>
        </authorList>
    </citation>
    <scope>NUCLEOTIDE SEQUENCE [LARGE SCALE GENOMIC DNA]</scope>
    <source>
        <strain evidence="7 8">NEAU-C40</strain>
    </source>
</reference>